<proteinExistence type="predicted"/>
<dbReference type="PANTHER" id="PTHR13832">
    <property type="entry name" value="PROTEIN PHOSPHATASE 2C"/>
    <property type="match status" value="1"/>
</dbReference>
<evidence type="ECO:0000259" key="2">
    <source>
        <dbReference type="PROSITE" id="PS51746"/>
    </source>
</evidence>
<dbReference type="InterPro" id="IPR001932">
    <property type="entry name" value="PPM-type_phosphatase-like_dom"/>
</dbReference>
<dbReference type="SUPFAM" id="SSF81606">
    <property type="entry name" value="PP2C-like"/>
    <property type="match status" value="1"/>
</dbReference>
<dbReference type="SMART" id="SM00332">
    <property type="entry name" value="PP2Cc"/>
    <property type="match status" value="1"/>
</dbReference>
<organism evidence="3 4">
    <name type="scientific">Sistotremastrum suecicum HHB10207 ss-3</name>
    <dbReference type="NCBI Taxonomy" id="1314776"/>
    <lineage>
        <taxon>Eukaryota</taxon>
        <taxon>Fungi</taxon>
        <taxon>Dikarya</taxon>
        <taxon>Basidiomycota</taxon>
        <taxon>Agaricomycotina</taxon>
        <taxon>Agaricomycetes</taxon>
        <taxon>Sistotremastrales</taxon>
        <taxon>Sistotremastraceae</taxon>
        <taxon>Sistotremastrum</taxon>
    </lineage>
</organism>
<gene>
    <name evidence="3" type="ORF">SISSUDRAFT_1014523</name>
</gene>
<dbReference type="Gene3D" id="3.60.40.10">
    <property type="entry name" value="PPM-type phosphatase domain"/>
    <property type="match status" value="1"/>
</dbReference>
<feature type="transmembrane region" description="Helical" evidence="1">
    <location>
        <begin position="40"/>
        <end position="58"/>
    </location>
</feature>
<dbReference type="OrthoDB" id="420076at2759"/>
<keyword evidence="1" id="KW-1133">Transmembrane helix</keyword>
<evidence type="ECO:0000313" key="3">
    <source>
        <dbReference type="EMBL" id="KZT43083.1"/>
    </source>
</evidence>
<reference evidence="3 4" key="1">
    <citation type="journal article" date="2016" name="Mol. Biol. Evol.">
        <title>Comparative Genomics of Early-Diverging Mushroom-Forming Fungi Provides Insights into the Origins of Lignocellulose Decay Capabilities.</title>
        <authorList>
            <person name="Nagy L.G."/>
            <person name="Riley R."/>
            <person name="Tritt A."/>
            <person name="Adam C."/>
            <person name="Daum C."/>
            <person name="Floudas D."/>
            <person name="Sun H."/>
            <person name="Yadav J.S."/>
            <person name="Pangilinan J."/>
            <person name="Larsson K.H."/>
            <person name="Matsuura K."/>
            <person name="Barry K."/>
            <person name="Labutti K."/>
            <person name="Kuo R."/>
            <person name="Ohm R.A."/>
            <person name="Bhattacharya S.S."/>
            <person name="Shirouzu T."/>
            <person name="Yoshinaga Y."/>
            <person name="Martin F.M."/>
            <person name="Grigoriev I.V."/>
            <person name="Hibbett D.S."/>
        </authorList>
    </citation>
    <scope>NUCLEOTIDE SEQUENCE [LARGE SCALE GENOMIC DNA]</scope>
    <source>
        <strain evidence="3 4">HHB10207 ss-3</strain>
    </source>
</reference>
<dbReference type="AlphaFoldDB" id="A0A166HU50"/>
<dbReference type="EMBL" id="KV428009">
    <property type="protein sequence ID" value="KZT43083.1"/>
    <property type="molecule type" value="Genomic_DNA"/>
</dbReference>
<keyword evidence="1" id="KW-0812">Transmembrane</keyword>
<dbReference type="GO" id="GO:0004741">
    <property type="term" value="F:[pyruvate dehydrogenase (acetyl-transferring)]-phosphatase activity"/>
    <property type="evidence" value="ECO:0007669"/>
    <property type="project" value="TreeGrafter"/>
</dbReference>
<dbReference type="CDD" id="cd00143">
    <property type="entry name" value="PP2Cc"/>
    <property type="match status" value="1"/>
</dbReference>
<dbReference type="InterPro" id="IPR015655">
    <property type="entry name" value="PP2C"/>
</dbReference>
<dbReference type="Pfam" id="PF00481">
    <property type="entry name" value="PP2C"/>
    <property type="match status" value="1"/>
</dbReference>
<evidence type="ECO:0000256" key="1">
    <source>
        <dbReference type="SAM" id="Phobius"/>
    </source>
</evidence>
<feature type="domain" description="PPM-type phosphatase" evidence="2">
    <location>
        <begin position="120"/>
        <end position="472"/>
    </location>
</feature>
<dbReference type="InterPro" id="IPR036457">
    <property type="entry name" value="PPM-type-like_dom_sf"/>
</dbReference>
<name>A0A166HU50_9AGAM</name>
<keyword evidence="4" id="KW-1185">Reference proteome</keyword>
<dbReference type="PANTHER" id="PTHR13832:SF792">
    <property type="entry name" value="GM14286P"/>
    <property type="match status" value="1"/>
</dbReference>
<dbReference type="Proteomes" id="UP000076798">
    <property type="component" value="Unassembled WGS sequence"/>
</dbReference>
<dbReference type="GO" id="GO:0005739">
    <property type="term" value="C:mitochondrion"/>
    <property type="evidence" value="ECO:0007669"/>
    <property type="project" value="TreeGrafter"/>
</dbReference>
<dbReference type="STRING" id="1314776.A0A166HU50"/>
<protein>
    <submittedName>
        <fullName evidence="3">Protein serine/threonine phosphatase 2C</fullName>
    </submittedName>
</protein>
<dbReference type="PROSITE" id="PS51746">
    <property type="entry name" value="PPM_2"/>
    <property type="match status" value="1"/>
</dbReference>
<keyword evidence="1" id="KW-0472">Membrane</keyword>
<sequence>MLRTQRTSIHRSLVPRTFARQFQHRIRANSTTASRPGRRVLLPVAACILGVTGIYSYLHFNPVSAEAPQSNDVLLKSTSTPSLRARKSIDTFQPRQIDVDVLLREHEQSHTPPPGSGVLRYDTCQTASNQPTEDDHAEEIGSKWSFFASLDGHSGWETSAYLRETLIPFVKRRLEYIHNVYAPEVPSADIIDAVIKYAFVELDDIICKESVEEVFKMDPPSRTAATAILAPAWSGSCALLCMYDKESRVLRTAVTGDSRALLARKRPDGSFDVHVLSIDQDGENPLEEARINAEHPGETPVQKQRVLGMGISRAFGDAPYKWSLDIQKKLFEGYLGNFLRGTVKTPPYLTAEPEIIRTKIEPGDVLIMATDGISECLTNEEVVGLVGSWMNKTDELPSVHPEGGFVGKWDNTRYPLWHEKKRFVTVDENAATHIIRNAAGGSCRDLTTALLTVRPPRSRSFIDDIQVTVVFFE</sequence>
<accession>A0A166HU50</accession>
<evidence type="ECO:0000313" key="4">
    <source>
        <dbReference type="Proteomes" id="UP000076798"/>
    </source>
</evidence>